<accession>A0AAP9K9G8</accession>
<organism evidence="4 6">
    <name type="scientific">Vibrio owensii</name>
    <dbReference type="NCBI Taxonomy" id="696485"/>
    <lineage>
        <taxon>Bacteria</taxon>
        <taxon>Pseudomonadati</taxon>
        <taxon>Pseudomonadota</taxon>
        <taxon>Gammaproteobacteria</taxon>
        <taxon>Vibrionales</taxon>
        <taxon>Vibrionaceae</taxon>
        <taxon>Vibrio</taxon>
    </lineage>
</organism>
<evidence type="ECO:0000313" key="4">
    <source>
        <dbReference type="EMBL" id="QGH46467.1"/>
    </source>
</evidence>
<dbReference type="PANTHER" id="PTHR35568">
    <property type="entry name" value="TRANSCRIPTIONAL REGULATOR DAUR"/>
    <property type="match status" value="1"/>
</dbReference>
<keyword evidence="5" id="KW-1185">Reference proteome</keyword>
<dbReference type="InterPro" id="IPR039446">
    <property type="entry name" value="DauR-like"/>
</dbReference>
<reference evidence="4" key="3">
    <citation type="submission" date="2019-11" db="EMBL/GenBank/DDBJ databases">
        <title>Complete genome sequence of Vibrio owensii SH-14 isolated from shrimp with acute hepatopancreatic necrosis diease.</title>
        <authorList>
            <person name="Liang X."/>
            <person name="Wang Y."/>
        </authorList>
    </citation>
    <scope>NUCLEOTIDE SEQUENCE</scope>
    <source>
        <strain evidence="4">SH14</strain>
    </source>
</reference>
<dbReference type="PANTHER" id="PTHR35568:SF1">
    <property type="entry name" value="TRANSCRIPTIONAL REGULATOR DAUR"/>
    <property type="match status" value="1"/>
</dbReference>
<dbReference type="EMBL" id="CP033137">
    <property type="protein sequence ID" value="AYO13794.1"/>
    <property type="molecule type" value="Genomic_DNA"/>
</dbReference>
<proteinExistence type="predicted"/>
<reference evidence="4 6" key="1">
    <citation type="journal article" date="2015" name="Genome Announc.">
        <title>Draft Genome Sequence of Vibrio owensii Strain SH-14, Which Causes Shrimp Acute Hepatopancreatic Necrosis Disease.</title>
        <authorList>
            <person name="Liu L."/>
            <person name="Xiao J."/>
            <person name="Xia X."/>
            <person name="Pan Y."/>
            <person name="Yan S."/>
            <person name="Wang Y."/>
        </authorList>
    </citation>
    <scope>NUCLEOTIDE SEQUENCE [LARGE SCALE GENOMIC DNA]</scope>
    <source>
        <strain evidence="4 6">SH14</strain>
    </source>
</reference>
<dbReference type="Pfam" id="PF13309">
    <property type="entry name" value="HTH_22"/>
    <property type="match status" value="1"/>
</dbReference>
<evidence type="ECO:0000259" key="1">
    <source>
        <dbReference type="Pfam" id="PF08348"/>
    </source>
</evidence>
<evidence type="ECO:0000313" key="5">
    <source>
        <dbReference type="Proteomes" id="UP000272136"/>
    </source>
</evidence>
<dbReference type="Proteomes" id="UP000390336">
    <property type="component" value="Chromosome 1"/>
</dbReference>
<evidence type="ECO:0000313" key="3">
    <source>
        <dbReference type="EMBL" id="AYO13794.1"/>
    </source>
</evidence>
<evidence type="ECO:0000259" key="2">
    <source>
        <dbReference type="Pfam" id="PF13309"/>
    </source>
</evidence>
<protein>
    <recommendedName>
        <fullName evidence="7">Transcriptional regulator</fullName>
    </recommendedName>
</protein>
<evidence type="ECO:0008006" key="7">
    <source>
        <dbReference type="Google" id="ProtNLM"/>
    </source>
</evidence>
<dbReference type="InterPro" id="IPR039445">
    <property type="entry name" value="DauR-like_HTH"/>
</dbReference>
<name>A0AAP9K9G8_9VIBR</name>
<dbReference type="EMBL" id="CP045859">
    <property type="protein sequence ID" value="QGH46467.1"/>
    <property type="molecule type" value="Genomic_DNA"/>
</dbReference>
<dbReference type="InterPro" id="IPR013559">
    <property type="entry name" value="YheO"/>
</dbReference>
<dbReference type="Proteomes" id="UP000272136">
    <property type="component" value="Chromosome 1"/>
</dbReference>
<evidence type="ECO:0000313" key="6">
    <source>
        <dbReference type="Proteomes" id="UP000390336"/>
    </source>
</evidence>
<gene>
    <name evidence="4" type="ORF">APZ19_04815</name>
    <name evidence="3" type="ORF">D0812_04905</name>
</gene>
<dbReference type="AlphaFoldDB" id="A0AAP9K9G8"/>
<feature type="domain" description="Transcriptional regulator DauR-like HTH" evidence="2">
    <location>
        <begin position="182"/>
        <end position="239"/>
    </location>
</feature>
<feature type="domain" description="YheO-like" evidence="1">
    <location>
        <begin position="40"/>
        <end position="145"/>
    </location>
</feature>
<sequence length="244" mass="27049">MVCRILTNLLSISCRPSLKVFAKGSKLQLKKLTKSDLDILNSMKNVVDGIARMYGEHTEVVLHSLDAEAPEIIKIANGHVTERGEGAPITNLARMKLLEGKDVSDSYLTKTASGKTLHSITTIVRNPKNKPIGLLCINVDMDVPMQDFLRSILPQQQNPCCTGASSPETFARNIDETIISTIETVQSEVWTNEAITPSKRNRELVTRLQGLGIFKYKDAVLMVANHLGISRDTIYLYLRELGND</sequence>
<reference evidence="3 5" key="2">
    <citation type="submission" date="2018-10" db="EMBL/GenBank/DDBJ databases">
        <title>Whole Genome of Vibrio owensii strain 170502, isolated from Acute Hepatopancreatic Necrosis Disease (AHPND) shrimp.</title>
        <authorList>
            <person name="Yan M."/>
            <person name="Wang X."/>
            <person name="Wang Y."/>
        </authorList>
    </citation>
    <scope>NUCLEOTIDE SEQUENCE [LARGE SCALE GENOMIC DNA]</scope>
    <source>
        <strain evidence="3 5">1700302</strain>
    </source>
</reference>
<dbReference type="Pfam" id="PF08348">
    <property type="entry name" value="PAS_6"/>
    <property type="match status" value="1"/>
</dbReference>